<dbReference type="PANTHER" id="PTHR10859:SF91">
    <property type="entry name" value="DOLICHYL-PHOSPHATE BETA-GLUCOSYLTRANSFERASE"/>
    <property type="match status" value="1"/>
</dbReference>
<dbReference type="RefSeq" id="WP_068205571.1">
    <property type="nucleotide sequence ID" value="NZ_CP013355.1"/>
</dbReference>
<protein>
    <submittedName>
        <fullName evidence="2">Glycosyl transferase family 2</fullName>
    </submittedName>
</protein>
<evidence type="ECO:0000313" key="2">
    <source>
        <dbReference type="EMBL" id="AMC09853.1"/>
    </source>
</evidence>
<gene>
    <name evidence="2" type="ORF">Lupro_00610</name>
</gene>
<reference evidence="2 3" key="2">
    <citation type="journal article" date="2016" name="Int. J. Syst. Evol. Microbiol.">
        <title>Lutibacter profundi sp. nov., isolated from a deep-sea hydrothermal system on the Arctic Mid-Ocean Ridge and emended description of the genus Lutibacter.</title>
        <authorList>
            <person name="Le Moine Bauer S."/>
            <person name="Roalkvam I."/>
            <person name="Steen I.H."/>
            <person name="Dahle H."/>
        </authorList>
    </citation>
    <scope>NUCLEOTIDE SEQUENCE [LARGE SCALE GENOMIC DNA]</scope>
    <source>
        <strain evidence="2 3">LP1</strain>
    </source>
</reference>
<dbReference type="Proteomes" id="UP000059672">
    <property type="component" value="Chromosome"/>
</dbReference>
<evidence type="ECO:0000259" key="1">
    <source>
        <dbReference type="Pfam" id="PF00535"/>
    </source>
</evidence>
<dbReference type="Gene3D" id="3.90.550.10">
    <property type="entry name" value="Spore Coat Polysaccharide Biosynthesis Protein SpsA, Chain A"/>
    <property type="match status" value="1"/>
</dbReference>
<dbReference type="KEGG" id="lut:Lupro_00610"/>
<dbReference type="OrthoDB" id="952827at2"/>
<accession>A0A0X8G4C8</accession>
<dbReference type="InterPro" id="IPR029044">
    <property type="entry name" value="Nucleotide-diphossugar_trans"/>
</dbReference>
<sequence length="245" mass="28710">MIKQFELCIVIPCYNEEKRLDKKRMLNFLEAQKNVLLCFVNDGSSDNTLEVLNSIKIAYPNNVEAISTPKNVGKAEAVRTGITYCNKNLKFNKIAYLDADLATTLEECYEISKLVTNKVVFAFGSRIKKIDTNIQRKTSRFLIGRVIATFISKQLKLGVYDTQCGCKIFDSKLSKNIFNEKFISKWLFDVELFHRIIKIYGEEKMHKICKEVPLKSWIDYDDSKVKMTYFFKLWLDLYRIQKHYK</sequence>
<feature type="domain" description="Glycosyltransferase 2-like" evidence="1">
    <location>
        <begin position="8"/>
        <end position="178"/>
    </location>
</feature>
<reference evidence="3" key="1">
    <citation type="submission" date="2015-12" db="EMBL/GenBank/DDBJ databases">
        <title>Complete genome sequence of Lutibacter profundus strain LP1.</title>
        <authorList>
            <person name="Wissuwa J."/>
            <person name="Le Moine Bauer S."/>
            <person name="Stokke R."/>
            <person name="Dahle H."/>
            <person name="Steen I.H."/>
        </authorList>
    </citation>
    <scope>NUCLEOTIDE SEQUENCE [LARGE SCALE GENOMIC DNA]</scope>
    <source>
        <strain evidence="3">LP1</strain>
    </source>
</reference>
<dbReference type="InterPro" id="IPR001173">
    <property type="entry name" value="Glyco_trans_2-like"/>
</dbReference>
<evidence type="ECO:0000313" key="3">
    <source>
        <dbReference type="Proteomes" id="UP000059672"/>
    </source>
</evidence>
<name>A0A0X8G4C8_9FLAO</name>
<dbReference type="Pfam" id="PF00535">
    <property type="entry name" value="Glycos_transf_2"/>
    <property type="match status" value="1"/>
</dbReference>
<dbReference type="PANTHER" id="PTHR10859">
    <property type="entry name" value="GLYCOSYL TRANSFERASE"/>
    <property type="match status" value="1"/>
</dbReference>
<keyword evidence="2" id="KW-0808">Transferase</keyword>
<dbReference type="EMBL" id="CP013355">
    <property type="protein sequence ID" value="AMC09853.1"/>
    <property type="molecule type" value="Genomic_DNA"/>
</dbReference>
<keyword evidence="3" id="KW-1185">Reference proteome</keyword>
<dbReference type="SUPFAM" id="SSF53448">
    <property type="entry name" value="Nucleotide-diphospho-sugar transferases"/>
    <property type="match status" value="1"/>
</dbReference>
<organism evidence="2 3">
    <name type="scientific">Lutibacter profundi</name>
    <dbReference type="NCBI Taxonomy" id="1622118"/>
    <lineage>
        <taxon>Bacteria</taxon>
        <taxon>Pseudomonadati</taxon>
        <taxon>Bacteroidota</taxon>
        <taxon>Flavobacteriia</taxon>
        <taxon>Flavobacteriales</taxon>
        <taxon>Flavobacteriaceae</taxon>
        <taxon>Lutibacter</taxon>
    </lineage>
</organism>
<dbReference type="AlphaFoldDB" id="A0A0X8G4C8"/>
<dbReference type="GO" id="GO:0006487">
    <property type="term" value="P:protein N-linked glycosylation"/>
    <property type="evidence" value="ECO:0007669"/>
    <property type="project" value="TreeGrafter"/>
</dbReference>
<dbReference type="STRING" id="1622118.Lupro_00610"/>
<proteinExistence type="predicted"/>
<dbReference type="GO" id="GO:0016740">
    <property type="term" value="F:transferase activity"/>
    <property type="evidence" value="ECO:0007669"/>
    <property type="project" value="UniProtKB-KW"/>
</dbReference>